<evidence type="ECO:0000259" key="2">
    <source>
        <dbReference type="Pfam" id="PF07364"/>
    </source>
</evidence>
<feature type="domain" description="Microcystin LR degradation protein MlrC N-terminal" evidence="2">
    <location>
        <begin position="27"/>
        <end position="309"/>
    </location>
</feature>
<dbReference type="HOGENOM" id="CLU_028172_2_0_9"/>
<comment type="caution">
    <text evidence="3">The sequence shown here is derived from an EMBL/GenBank/DDBJ whole genome shotgun (WGS) entry which is preliminary data.</text>
</comment>
<evidence type="ECO:0000259" key="1">
    <source>
        <dbReference type="Pfam" id="PF07171"/>
    </source>
</evidence>
<dbReference type="STRING" id="545696.HOLDEFILI_02382"/>
<dbReference type="AlphaFoldDB" id="B9Y977"/>
<dbReference type="InterPro" id="IPR010799">
    <property type="entry name" value="MlrC_C"/>
</dbReference>
<dbReference type="Pfam" id="PF07364">
    <property type="entry name" value="DUF1485"/>
    <property type="match status" value="1"/>
</dbReference>
<gene>
    <name evidence="3" type="ORF">HOLDEFILI_02382</name>
</gene>
<dbReference type="Proteomes" id="UP000005950">
    <property type="component" value="Unassembled WGS sequence"/>
</dbReference>
<sequence length="506" mass="56573">MRKAAANFIPAALSESVTIMEKESFMKILVGEFVSETNENIPQLCRIDNYVIAFDDQCIQNLDVSEVYEAENAEMIPTIYANGASGGLITRETFDYIETSLLNEVRKHLHEIDGIFLMLHGASKVEGLGSGDHHIIQEVRKLTGPYLPIAVACDPHGNLTQEYVEALQILRSYRQSPHTDANETLRIVSKMLIGLIRSRQNIHAVYRKLPLILGGEQSVSTDEPVLSINRYMDELEQDPRIMSASWHVGYLRHDCPEAGCGIVVVPQTEADQEYAETIADQLAEYVWQRRHEFHYTGLTAEPEEALRMALDFEGKPVVITDSGDNTTSGATGWNTFVLRQVLAEKDLKKSVLFATICDPKTFHQLQKLAVGEAASIRLGMDYDTLSQTVALDVVVKAKGPITGFMMHNIPGAVYGETISVAVKDKPITIMIATTRYAICEIHQFTDAGLNFDDYDVIVVKQGYIFPELKAAAQFYVMSLTDGATLQDTRRLTYKQILRPMYPIDEI</sequence>
<evidence type="ECO:0000313" key="4">
    <source>
        <dbReference type="Proteomes" id="UP000005950"/>
    </source>
</evidence>
<reference evidence="3 4" key="2">
    <citation type="submission" date="2009-02" db="EMBL/GenBank/DDBJ databases">
        <title>Draft genome sequence of Holdemania filiformis DSM 12042.</title>
        <authorList>
            <person name="Sudarsanam P."/>
            <person name="Ley R."/>
            <person name="Guruge J."/>
            <person name="Turnbaugh P.J."/>
            <person name="Mahowald M."/>
            <person name="Liep D."/>
            <person name="Gordon J."/>
        </authorList>
    </citation>
    <scope>NUCLEOTIDE SEQUENCE [LARGE SCALE GENOMIC DNA]</scope>
    <source>
        <strain evidence="3 4">DSM 12042</strain>
    </source>
</reference>
<proteinExistence type="predicted"/>
<reference evidence="3 4" key="1">
    <citation type="submission" date="2008-12" db="EMBL/GenBank/DDBJ databases">
        <authorList>
            <person name="Fulton L."/>
            <person name="Clifton S."/>
            <person name="Fulton B."/>
            <person name="Xu J."/>
            <person name="Minx P."/>
            <person name="Pepin K.H."/>
            <person name="Johnson M."/>
            <person name="Bhonagiri V."/>
            <person name="Nash W.E."/>
            <person name="Mardis E.R."/>
            <person name="Wilson R.K."/>
        </authorList>
    </citation>
    <scope>NUCLEOTIDE SEQUENCE [LARGE SCALE GENOMIC DNA]</scope>
    <source>
        <strain evidence="3 4">DSM 12042</strain>
    </source>
</reference>
<name>B9Y977_9FIRM</name>
<accession>B9Y977</accession>
<dbReference type="EMBL" id="ACCF01000140">
    <property type="protein sequence ID" value="EEF67461.1"/>
    <property type="molecule type" value="Genomic_DNA"/>
</dbReference>
<dbReference type="Pfam" id="PF07171">
    <property type="entry name" value="MlrC_C"/>
    <property type="match status" value="1"/>
</dbReference>
<dbReference type="eggNOG" id="COG5476">
    <property type="taxonomic scope" value="Bacteria"/>
</dbReference>
<protein>
    <submittedName>
        <fullName evidence="3">MlrC domain protein</fullName>
    </submittedName>
</protein>
<feature type="domain" description="Microcystin LR degradation protein MlrC C-terminal" evidence="1">
    <location>
        <begin position="319"/>
        <end position="494"/>
    </location>
</feature>
<evidence type="ECO:0000313" key="3">
    <source>
        <dbReference type="EMBL" id="EEF67461.1"/>
    </source>
</evidence>
<organism evidence="3 4">
    <name type="scientific">Holdemania filiformis DSM 12042</name>
    <dbReference type="NCBI Taxonomy" id="545696"/>
    <lineage>
        <taxon>Bacteria</taxon>
        <taxon>Bacillati</taxon>
        <taxon>Bacillota</taxon>
        <taxon>Erysipelotrichia</taxon>
        <taxon>Erysipelotrichales</taxon>
        <taxon>Erysipelotrichaceae</taxon>
        <taxon>Holdemania</taxon>
    </lineage>
</organism>
<dbReference type="InterPro" id="IPR015995">
    <property type="entry name" value="MlrC_N"/>
</dbReference>